<dbReference type="Gene3D" id="3.40.50.360">
    <property type="match status" value="1"/>
</dbReference>
<evidence type="ECO:0000313" key="2">
    <source>
        <dbReference type="Proteomes" id="UP000289257"/>
    </source>
</evidence>
<protein>
    <recommendedName>
        <fullName evidence="3">NADPH-dependent FMN reductase</fullName>
    </recommendedName>
</protein>
<evidence type="ECO:0000313" key="1">
    <source>
        <dbReference type="EMBL" id="RWZ78889.1"/>
    </source>
</evidence>
<dbReference type="InterPro" id="IPR029039">
    <property type="entry name" value="Flavoprotein-like_sf"/>
</dbReference>
<evidence type="ECO:0008006" key="3">
    <source>
        <dbReference type="Google" id="ProtNLM"/>
    </source>
</evidence>
<gene>
    <name evidence="1" type="ORF">EOT05_04040</name>
</gene>
<accession>A0A4Q0AIQ4</accession>
<reference evidence="1" key="1">
    <citation type="submission" date="2019-01" db="EMBL/GenBank/DDBJ databases">
        <title>Genomic signatures and co-occurrence patterns of the ultra-small Saccharimodia (Patescibacteria phylum) suggest a symbiotic lifestyle.</title>
        <authorList>
            <person name="Lemos L."/>
            <person name="Medeiros J."/>
            <person name="Andreote F."/>
            <person name="Fernandes G."/>
            <person name="Varani A."/>
            <person name="Oliveira G."/>
            <person name="Pylro V."/>
        </authorList>
    </citation>
    <scope>NUCLEOTIDE SEQUENCE [LARGE SCALE GENOMIC DNA]</scope>
    <source>
        <strain evidence="1">AMD02</strain>
    </source>
</reference>
<dbReference type="AlphaFoldDB" id="A0A4Q0AIQ4"/>
<organism evidence="1 2">
    <name type="scientific">Candidatus Microsaccharimonas sossegonensis</name>
    <dbReference type="NCBI Taxonomy" id="2506948"/>
    <lineage>
        <taxon>Bacteria</taxon>
        <taxon>Candidatus Saccharimonadota</taxon>
        <taxon>Candidatus Saccharimonadia</taxon>
        <taxon>Candidatus Saccharimonadales</taxon>
        <taxon>Candidatus Saccharimonadaceae</taxon>
        <taxon>Candidatus Microsaccharimonas</taxon>
    </lineage>
</organism>
<dbReference type="EMBL" id="SCKX01000001">
    <property type="protein sequence ID" value="RWZ78889.1"/>
    <property type="molecule type" value="Genomic_DNA"/>
</dbReference>
<name>A0A4Q0AIQ4_9BACT</name>
<dbReference type="SUPFAM" id="SSF52218">
    <property type="entry name" value="Flavoproteins"/>
    <property type="match status" value="1"/>
</dbReference>
<proteinExistence type="predicted"/>
<dbReference type="Proteomes" id="UP000289257">
    <property type="component" value="Unassembled WGS sequence"/>
</dbReference>
<sequence length="74" mass="8159">MSNVLVVLSSARKARVADKIFEYVKKDLEVRDGVSIVVADLKEVNLPFYAHELSPASPDYVPTDPAVIAWGKMV</sequence>
<comment type="caution">
    <text evidence="1">The sequence shown here is derived from an EMBL/GenBank/DDBJ whole genome shotgun (WGS) entry which is preliminary data.</text>
</comment>
<keyword evidence="2" id="KW-1185">Reference proteome</keyword>